<evidence type="ECO:0000256" key="1">
    <source>
        <dbReference type="ARBA" id="ARBA00004429"/>
    </source>
</evidence>
<reference evidence="11 13" key="1">
    <citation type="submission" date="2015-09" db="EMBL/GenBank/DDBJ databases">
        <authorList>
            <consortium name="Pathogen Informatics"/>
        </authorList>
    </citation>
    <scope>NUCLEOTIDE SEQUENCE [LARGE SCALE GENOMIC DNA]</scope>
    <source>
        <strain evidence="11 13">2789STDY5834865</strain>
    </source>
</reference>
<keyword evidence="4" id="KW-0997">Cell inner membrane</keyword>
<feature type="transmembrane region" description="Helical" evidence="9">
    <location>
        <begin position="88"/>
        <end position="109"/>
    </location>
</feature>
<evidence type="ECO:0000256" key="7">
    <source>
        <dbReference type="ARBA" id="ARBA00023136"/>
    </source>
</evidence>
<keyword evidence="14" id="KW-1185">Reference proteome</keyword>
<dbReference type="Proteomes" id="UP000251853">
    <property type="component" value="Unassembled WGS sequence"/>
</dbReference>
<dbReference type="GO" id="GO:0015740">
    <property type="term" value="P:C4-dicarboxylate transport"/>
    <property type="evidence" value="ECO:0007669"/>
    <property type="project" value="TreeGrafter"/>
</dbReference>
<name>A0A174ANG5_9FIRM</name>
<dbReference type="GO" id="GO:0022857">
    <property type="term" value="F:transmembrane transporter activity"/>
    <property type="evidence" value="ECO:0007669"/>
    <property type="project" value="TreeGrafter"/>
</dbReference>
<evidence type="ECO:0000313" key="13">
    <source>
        <dbReference type="Proteomes" id="UP000095512"/>
    </source>
</evidence>
<evidence type="ECO:0000256" key="9">
    <source>
        <dbReference type="SAM" id="Phobius"/>
    </source>
</evidence>
<evidence type="ECO:0000256" key="5">
    <source>
        <dbReference type="ARBA" id="ARBA00022692"/>
    </source>
</evidence>
<reference evidence="12 14" key="2">
    <citation type="submission" date="2018-06" db="EMBL/GenBank/DDBJ databases">
        <authorList>
            <consortium name="Pathogen Informatics"/>
            <person name="Doyle S."/>
        </authorList>
    </citation>
    <scope>NUCLEOTIDE SEQUENCE [LARGE SCALE GENOMIC DNA]</scope>
    <source>
        <strain evidence="12 14">NCTC11224</strain>
    </source>
</reference>
<protein>
    <submittedName>
        <fullName evidence="11">TRAP-type C4-dicarboxylate transport system, small permease component</fullName>
    </submittedName>
</protein>
<dbReference type="GO" id="GO:0005886">
    <property type="term" value="C:plasma membrane"/>
    <property type="evidence" value="ECO:0007669"/>
    <property type="project" value="UniProtKB-SubCell"/>
</dbReference>
<dbReference type="Proteomes" id="UP000095512">
    <property type="component" value="Unassembled WGS sequence"/>
</dbReference>
<evidence type="ECO:0000256" key="4">
    <source>
        <dbReference type="ARBA" id="ARBA00022519"/>
    </source>
</evidence>
<gene>
    <name evidence="11" type="ORF">ERS852480_00085</name>
    <name evidence="12" type="ORF">NCTC11224_03636</name>
</gene>
<feature type="transmembrane region" description="Helical" evidence="9">
    <location>
        <begin position="50"/>
        <end position="67"/>
    </location>
</feature>
<evidence type="ECO:0000313" key="14">
    <source>
        <dbReference type="Proteomes" id="UP000251853"/>
    </source>
</evidence>
<sequence>MEKTEKKEPFYNQIEKYIIVCMFLVMTIIIALNVVTRFVFSFTLSWGEQLARLLLVWTSFAGISWAGKINAHMRVTALSLAFKKDPKIFEAVYLVGDVIAVGYGIYMSYEIFRLMNLIRNQGQVLSALPFVPKWIMYLAGVLGMAGMSIRIIQRRAGEFMNAGKEGAEV</sequence>
<comment type="similarity">
    <text evidence="8">Belongs to the TRAP transporter small permease family.</text>
</comment>
<accession>A0A174ANG5</accession>
<feature type="transmembrane region" description="Helical" evidence="9">
    <location>
        <begin position="20"/>
        <end position="44"/>
    </location>
</feature>
<feature type="domain" description="Tripartite ATP-independent periplasmic transporters DctQ component" evidence="10">
    <location>
        <begin position="26"/>
        <end position="154"/>
    </location>
</feature>
<dbReference type="Pfam" id="PF04290">
    <property type="entry name" value="DctQ"/>
    <property type="match status" value="1"/>
</dbReference>
<feature type="transmembrane region" description="Helical" evidence="9">
    <location>
        <begin position="134"/>
        <end position="152"/>
    </location>
</feature>
<evidence type="ECO:0000256" key="3">
    <source>
        <dbReference type="ARBA" id="ARBA00022475"/>
    </source>
</evidence>
<dbReference type="InterPro" id="IPR055348">
    <property type="entry name" value="DctQ"/>
</dbReference>
<keyword evidence="3" id="KW-1003">Cell membrane</keyword>
<dbReference type="EMBL" id="UAVW01000015">
    <property type="protein sequence ID" value="SQB14582.1"/>
    <property type="molecule type" value="Genomic_DNA"/>
</dbReference>
<organism evidence="11 13">
    <name type="scientific">Enterocloster clostridioformis</name>
    <dbReference type="NCBI Taxonomy" id="1531"/>
    <lineage>
        <taxon>Bacteria</taxon>
        <taxon>Bacillati</taxon>
        <taxon>Bacillota</taxon>
        <taxon>Clostridia</taxon>
        <taxon>Lachnospirales</taxon>
        <taxon>Lachnospiraceae</taxon>
        <taxon>Enterocloster</taxon>
    </lineage>
</organism>
<dbReference type="PANTHER" id="PTHR35011:SF2">
    <property type="entry name" value="2,3-DIKETO-L-GULONATE TRAP TRANSPORTER SMALL PERMEASE PROTEIN YIAM"/>
    <property type="match status" value="1"/>
</dbReference>
<evidence type="ECO:0000313" key="12">
    <source>
        <dbReference type="EMBL" id="SQB14582.1"/>
    </source>
</evidence>
<comment type="subcellular location">
    <subcellularLocation>
        <location evidence="1">Cell inner membrane</location>
        <topology evidence="1">Multi-pass membrane protein</topology>
    </subcellularLocation>
</comment>
<proteinExistence type="inferred from homology"/>
<keyword evidence="2" id="KW-0813">Transport</keyword>
<evidence type="ECO:0000259" key="10">
    <source>
        <dbReference type="Pfam" id="PF04290"/>
    </source>
</evidence>
<evidence type="ECO:0000256" key="8">
    <source>
        <dbReference type="ARBA" id="ARBA00038436"/>
    </source>
</evidence>
<dbReference type="PANTHER" id="PTHR35011">
    <property type="entry name" value="2,3-DIKETO-L-GULONATE TRAP TRANSPORTER SMALL PERMEASE PROTEIN YIAM"/>
    <property type="match status" value="1"/>
</dbReference>
<dbReference type="AlphaFoldDB" id="A0A174ANG5"/>
<evidence type="ECO:0000313" key="11">
    <source>
        <dbReference type="EMBL" id="CUN89018.1"/>
    </source>
</evidence>
<dbReference type="RefSeq" id="WP_057571006.1">
    <property type="nucleotide sequence ID" value="NZ_CATYWZ010000033.1"/>
</dbReference>
<evidence type="ECO:0000256" key="2">
    <source>
        <dbReference type="ARBA" id="ARBA00022448"/>
    </source>
</evidence>
<keyword evidence="7 9" id="KW-0472">Membrane</keyword>
<dbReference type="InterPro" id="IPR007387">
    <property type="entry name" value="TRAP_DctQ"/>
</dbReference>
<keyword evidence="6 9" id="KW-1133">Transmembrane helix</keyword>
<keyword evidence="5 9" id="KW-0812">Transmembrane</keyword>
<evidence type="ECO:0000256" key="6">
    <source>
        <dbReference type="ARBA" id="ARBA00022989"/>
    </source>
</evidence>
<dbReference type="EMBL" id="CZAB01000001">
    <property type="protein sequence ID" value="CUN89018.1"/>
    <property type="molecule type" value="Genomic_DNA"/>
</dbReference>